<evidence type="ECO:0000256" key="4">
    <source>
        <dbReference type="ARBA" id="ARBA00022989"/>
    </source>
</evidence>
<dbReference type="EMBL" id="SDMP01000004">
    <property type="protein sequence ID" value="RYR60010.1"/>
    <property type="molecule type" value="Genomic_DNA"/>
</dbReference>
<name>A0A445DA06_ARAHY</name>
<feature type="transmembrane region" description="Helical" evidence="6">
    <location>
        <begin position="125"/>
        <end position="146"/>
    </location>
</feature>
<keyword evidence="5 6" id="KW-0472">Membrane</keyword>
<evidence type="ECO:0000256" key="5">
    <source>
        <dbReference type="ARBA" id="ARBA00023136"/>
    </source>
</evidence>
<dbReference type="GO" id="GO:0008610">
    <property type="term" value="P:lipid biosynthetic process"/>
    <property type="evidence" value="ECO:0007669"/>
    <property type="project" value="InterPro"/>
</dbReference>
<reference evidence="8 9" key="1">
    <citation type="submission" date="2019-01" db="EMBL/GenBank/DDBJ databases">
        <title>Sequencing of cultivated peanut Arachis hypogaea provides insights into genome evolution and oil improvement.</title>
        <authorList>
            <person name="Chen X."/>
        </authorList>
    </citation>
    <scope>NUCLEOTIDE SEQUENCE [LARGE SCALE GENOMIC DNA]</scope>
    <source>
        <strain evidence="9">cv. Fuhuasheng</strain>
        <tissue evidence="8">Leaves</tissue>
    </source>
</reference>
<evidence type="ECO:0000256" key="3">
    <source>
        <dbReference type="ARBA" id="ARBA00022692"/>
    </source>
</evidence>
<organism evidence="8 9">
    <name type="scientific">Arachis hypogaea</name>
    <name type="common">Peanut</name>
    <dbReference type="NCBI Taxonomy" id="3818"/>
    <lineage>
        <taxon>Eukaryota</taxon>
        <taxon>Viridiplantae</taxon>
        <taxon>Streptophyta</taxon>
        <taxon>Embryophyta</taxon>
        <taxon>Tracheophyta</taxon>
        <taxon>Spermatophyta</taxon>
        <taxon>Magnoliopsida</taxon>
        <taxon>eudicotyledons</taxon>
        <taxon>Gunneridae</taxon>
        <taxon>Pentapetalae</taxon>
        <taxon>rosids</taxon>
        <taxon>fabids</taxon>
        <taxon>Fabales</taxon>
        <taxon>Fabaceae</taxon>
        <taxon>Papilionoideae</taxon>
        <taxon>50 kb inversion clade</taxon>
        <taxon>dalbergioids sensu lato</taxon>
        <taxon>Dalbergieae</taxon>
        <taxon>Pterocarpus clade</taxon>
        <taxon>Arachis</taxon>
    </lineage>
</organism>
<dbReference type="OrthoDB" id="408954at2759"/>
<feature type="transmembrane region" description="Helical" evidence="6">
    <location>
        <begin position="191"/>
        <end position="213"/>
    </location>
</feature>
<dbReference type="InterPro" id="IPR006694">
    <property type="entry name" value="Fatty_acid_hydroxylase"/>
</dbReference>
<accession>A0A445DA06</accession>
<evidence type="ECO:0000256" key="2">
    <source>
        <dbReference type="ARBA" id="ARBA00009324"/>
    </source>
</evidence>
<keyword evidence="9" id="KW-1185">Reference proteome</keyword>
<evidence type="ECO:0000313" key="9">
    <source>
        <dbReference type="Proteomes" id="UP000289738"/>
    </source>
</evidence>
<feature type="transmembrane region" description="Helical" evidence="6">
    <location>
        <begin position="46"/>
        <end position="65"/>
    </location>
</feature>
<dbReference type="Pfam" id="PF04116">
    <property type="entry name" value="FA_hydroxylase"/>
    <property type="match status" value="1"/>
</dbReference>
<evidence type="ECO:0000259" key="7">
    <source>
        <dbReference type="Pfam" id="PF04116"/>
    </source>
</evidence>
<dbReference type="Gramene" id="arahy.Tifrunner.gnm2.ann2.Ah14g527500.1">
    <property type="protein sequence ID" value="arahy.Tifrunner.gnm2.ann2.Ah14g527500.1-CDS"/>
    <property type="gene ID" value="arahy.Tifrunner.gnm2.ann2.Ah14g527500"/>
</dbReference>
<comment type="caution">
    <text evidence="8">The sequence shown here is derived from an EMBL/GenBank/DDBJ whole genome shotgun (WGS) entry which is preliminary data.</text>
</comment>
<gene>
    <name evidence="8" type="ORF">Ahy_A04g017120</name>
</gene>
<comment type="subcellular location">
    <subcellularLocation>
        <location evidence="1">Membrane</location>
    </subcellularLocation>
</comment>
<dbReference type="GO" id="GO:0016020">
    <property type="term" value="C:membrane"/>
    <property type="evidence" value="ECO:0007669"/>
    <property type="project" value="UniProtKB-SubCell"/>
</dbReference>
<feature type="domain" description="Fatty acid hydroxylase" evidence="7">
    <location>
        <begin position="132"/>
        <end position="263"/>
    </location>
</feature>
<sequence>MDDESGYFQLFVEDGNFYNRILLGTLLPEQLWVPLPHFFQTWLRNYIGGLLMYFIPGFFWSFYIYHWKNNVYVPREAIPSSEAMLMQIQVSMKALPWYTLLPTIEEYITEGGWTRCFPRVHYVGWLHYVVYVALYLILVEFGIYWMHKLLHDIKPLYKHLHAPHHIYNNKHNILSPFAGLALHPLDGILQALPYSIALFIVPMHFSTHLVILFMEGIWTASSHDCINAKFWPIMGSGYHTVHHVTYRHNYGHFTIWMDWMFGTLVEPDDHNIRKINLSNN</sequence>
<protein>
    <recommendedName>
        <fullName evidence="7">Fatty acid hydroxylase domain-containing protein</fullName>
    </recommendedName>
</protein>
<dbReference type="PANTHER" id="PTHR11863">
    <property type="entry name" value="STEROL DESATURASE"/>
    <property type="match status" value="1"/>
</dbReference>
<dbReference type="Gramene" id="arahy.Tifrunner.gnm2.ann2.Ah04g455900.1">
    <property type="protein sequence ID" value="arahy.Tifrunner.gnm2.ann2.Ah04g455900.1-CDS"/>
    <property type="gene ID" value="arahy.Tifrunner.gnm2.ann2.Ah04g455900"/>
</dbReference>
<dbReference type="GO" id="GO:0005506">
    <property type="term" value="F:iron ion binding"/>
    <property type="evidence" value="ECO:0007669"/>
    <property type="project" value="InterPro"/>
</dbReference>
<evidence type="ECO:0000313" key="8">
    <source>
        <dbReference type="EMBL" id="RYR60010.1"/>
    </source>
</evidence>
<keyword evidence="4 6" id="KW-1133">Transmembrane helix</keyword>
<keyword evidence="3 6" id="KW-0812">Transmembrane</keyword>
<dbReference type="Proteomes" id="UP000289738">
    <property type="component" value="Chromosome A04"/>
</dbReference>
<dbReference type="STRING" id="3818.A0A445DA06"/>
<proteinExistence type="inferred from homology"/>
<comment type="similarity">
    <text evidence="2">Belongs to the sterol desaturase family.</text>
</comment>
<evidence type="ECO:0000256" key="6">
    <source>
        <dbReference type="SAM" id="Phobius"/>
    </source>
</evidence>
<dbReference type="InterPro" id="IPR050307">
    <property type="entry name" value="Sterol_Desaturase_Related"/>
</dbReference>
<evidence type="ECO:0000256" key="1">
    <source>
        <dbReference type="ARBA" id="ARBA00004370"/>
    </source>
</evidence>
<dbReference type="GO" id="GO:0016491">
    <property type="term" value="F:oxidoreductase activity"/>
    <property type="evidence" value="ECO:0007669"/>
    <property type="project" value="InterPro"/>
</dbReference>
<dbReference type="AlphaFoldDB" id="A0A445DA06"/>